<comment type="caution">
    <text evidence="2">The sequence shown here is derived from an EMBL/GenBank/DDBJ whole genome shotgun (WGS) entry which is preliminary data.</text>
</comment>
<evidence type="ECO:0000313" key="2">
    <source>
        <dbReference type="EMBL" id="KAK3268051.1"/>
    </source>
</evidence>
<feature type="region of interest" description="Disordered" evidence="1">
    <location>
        <begin position="1"/>
        <end position="23"/>
    </location>
</feature>
<dbReference type="Proteomes" id="UP001190700">
    <property type="component" value="Unassembled WGS sequence"/>
</dbReference>
<protein>
    <submittedName>
        <fullName evidence="2">Uncharacterized protein</fullName>
    </submittedName>
</protein>
<accession>A0AAE0L0Z0</accession>
<gene>
    <name evidence="2" type="ORF">CYMTET_23424</name>
</gene>
<dbReference type="EMBL" id="LGRX02012045">
    <property type="protein sequence ID" value="KAK3268051.1"/>
    <property type="molecule type" value="Genomic_DNA"/>
</dbReference>
<organism evidence="2 3">
    <name type="scientific">Cymbomonas tetramitiformis</name>
    <dbReference type="NCBI Taxonomy" id="36881"/>
    <lineage>
        <taxon>Eukaryota</taxon>
        <taxon>Viridiplantae</taxon>
        <taxon>Chlorophyta</taxon>
        <taxon>Pyramimonadophyceae</taxon>
        <taxon>Pyramimonadales</taxon>
        <taxon>Pyramimonadaceae</taxon>
        <taxon>Cymbomonas</taxon>
    </lineage>
</organism>
<dbReference type="AlphaFoldDB" id="A0AAE0L0Z0"/>
<evidence type="ECO:0000256" key="1">
    <source>
        <dbReference type="SAM" id="MobiDB-lite"/>
    </source>
</evidence>
<reference evidence="2 3" key="1">
    <citation type="journal article" date="2015" name="Genome Biol. Evol.">
        <title>Comparative Genomics of a Bacterivorous Green Alga Reveals Evolutionary Causalities and Consequences of Phago-Mixotrophic Mode of Nutrition.</title>
        <authorList>
            <person name="Burns J.A."/>
            <person name="Paasch A."/>
            <person name="Narechania A."/>
            <person name="Kim E."/>
        </authorList>
    </citation>
    <scope>NUCLEOTIDE SEQUENCE [LARGE SCALE GENOMIC DNA]</scope>
    <source>
        <strain evidence="2 3">PLY_AMNH</strain>
    </source>
</reference>
<feature type="region of interest" description="Disordered" evidence="1">
    <location>
        <begin position="120"/>
        <end position="177"/>
    </location>
</feature>
<evidence type="ECO:0000313" key="3">
    <source>
        <dbReference type="Proteomes" id="UP001190700"/>
    </source>
</evidence>
<keyword evidence="3" id="KW-1185">Reference proteome</keyword>
<feature type="compositionally biased region" description="Basic and acidic residues" evidence="1">
    <location>
        <begin position="139"/>
        <end position="151"/>
    </location>
</feature>
<proteinExistence type="predicted"/>
<name>A0AAE0L0Z0_9CHLO</name>
<sequence>MPDDAVRADQGGGTPPDEFHDAEGDKVEHRVLVARGCAAAFSADVHSHHVNGRGAQPAGQETALFDVLPDDKALAPTLSFLSDTEEFSKLVEAGADLRPQRGGLAAAWGTPCFSFELSKKQTPGAARHHGARGSSAKDSLNRMHQDRDTKGNGKGSRGKDAWPYQASTSSADAEGARSYPRAVGGKAGVKTAVCRSGQDPDEGLGAAGARQQLEFLEEEKPSYRRTGAWARATSRSLVSGAFPGAEPQYQQIDLRDGRHMIGIQPTNQFCSWKRGRCLWTWEKAEVTCEPGIPGAKAWDRQVALGAGLLVAEHALYEVKVQEGDPEEAATSGEEER</sequence>